<dbReference type="InterPro" id="IPR008995">
    <property type="entry name" value="Mo/tungstate-bd_C_term_dom"/>
</dbReference>
<dbReference type="Gene3D" id="3.40.50.300">
    <property type="entry name" value="P-loop containing nucleotide triphosphate hydrolases"/>
    <property type="match status" value="1"/>
</dbReference>
<evidence type="ECO:0000259" key="5">
    <source>
        <dbReference type="PROSITE" id="PS50893"/>
    </source>
</evidence>
<organism evidence="6 7">
    <name type="scientific">Terrihabitans rhizophilus</name>
    <dbReference type="NCBI Taxonomy" id="3092662"/>
    <lineage>
        <taxon>Bacteria</taxon>
        <taxon>Pseudomonadati</taxon>
        <taxon>Pseudomonadota</taxon>
        <taxon>Alphaproteobacteria</taxon>
        <taxon>Hyphomicrobiales</taxon>
        <taxon>Terrihabitans</taxon>
    </lineage>
</organism>
<dbReference type="GO" id="GO:0005524">
    <property type="term" value="F:ATP binding"/>
    <property type="evidence" value="ECO:0007669"/>
    <property type="project" value="UniProtKB-KW"/>
</dbReference>
<keyword evidence="2" id="KW-0813">Transport</keyword>
<evidence type="ECO:0000313" key="6">
    <source>
        <dbReference type="EMBL" id="MDX6804864.1"/>
    </source>
</evidence>
<protein>
    <submittedName>
        <fullName evidence="6">ABC transporter ATP-binding protein</fullName>
    </submittedName>
</protein>
<dbReference type="PROSITE" id="PS50893">
    <property type="entry name" value="ABC_TRANSPORTER_2"/>
    <property type="match status" value="1"/>
</dbReference>
<evidence type="ECO:0000256" key="2">
    <source>
        <dbReference type="ARBA" id="ARBA00022448"/>
    </source>
</evidence>
<reference evidence="6 7" key="1">
    <citation type="submission" date="2023-11" db="EMBL/GenBank/DDBJ databases">
        <authorList>
            <person name="Bao R."/>
        </authorList>
    </citation>
    <scope>NUCLEOTIDE SEQUENCE [LARGE SCALE GENOMIC DNA]</scope>
    <source>
        <strain evidence="6 7">PJ23</strain>
    </source>
</reference>
<dbReference type="RefSeq" id="WP_319842979.1">
    <property type="nucleotide sequence ID" value="NZ_JAXAFJ010000001.1"/>
</dbReference>
<dbReference type="PANTHER" id="PTHR42781">
    <property type="entry name" value="SPERMIDINE/PUTRESCINE IMPORT ATP-BINDING PROTEIN POTA"/>
    <property type="match status" value="1"/>
</dbReference>
<proteinExistence type="inferred from homology"/>
<dbReference type="InterPro" id="IPR003439">
    <property type="entry name" value="ABC_transporter-like_ATP-bd"/>
</dbReference>
<sequence length="360" mass="38679">MSVTMIELDGVAKHYDAHVAVADVTLGIHKGEFIALMGPSGCGKTTTLRMIAGLDQPSAGEIRMWGRRLNDDPAWERDTPLVWQSYALFPFLSVQKNVEFGLKQRGMPAGPRAAKAREWMERMGIGAFADRSPSQLSGGQRQRVALARALATEPEILLLDEPLSALDPHLKVKMQAELVRLHRELGITFVCVTHSHSEAFAMADRVVIMNEGRVQQVGAPRDIYRRAGNRFVAEFIGGNNIIPGNIIGHGADGLAFSSPLGALSVASSQPEFAPGGEALLVISADNITIAAREAGLSNEVAAEVTTLDFAGSSVTVFLEAAGGTELRAQMPLRDLETLSLAPGARVFARWAAADGYFLRP</sequence>
<evidence type="ECO:0000256" key="4">
    <source>
        <dbReference type="ARBA" id="ARBA00022840"/>
    </source>
</evidence>
<dbReference type="InterPro" id="IPR013611">
    <property type="entry name" value="Transp-assoc_OB_typ2"/>
</dbReference>
<dbReference type="Proteomes" id="UP001274321">
    <property type="component" value="Unassembled WGS sequence"/>
</dbReference>
<dbReference type="PROSITE" id="PS00211">
    <property type="entry name" value="ABC_TRANSPORTER_1"/>
    <property type="match status" value="1"/>
</dbReference>
<dbReference type="EMBL" id="JAXAFJ010000001">
    <property type="protein sequence ID" value="MDX6804864.1"/>
    <property type="molecule type" value="Genomic_DNA"/>
</dbReference>
<comment type="similarity">
    <text evidence="1">Belongs to the ABC transporter superfamily.</text>
</comment>
<name>A0ABU4RL97_9HYPH</name>
<feature type="domain" description="ABC transporter" evidence="5">
    <location>
        <begin position="6"/>
        <end position="236"/>
    </location>
</feature>
<evidence type="ECO:0000256" key="3">
    <source>
        <dbReference type="ARBA" id="ARBA00022741"/>
    </source>
</evidence>
<evidence type="ECO:0000256" key="1">
    <source>
        <dbReference type="ARBA" id="ARBA00005417"/>
    </source>
</evidence>
<keyword evidence="4 6" id="KW-0067">ATP-binding</keyword>
<comment type="caution">
    <text evidence="6">The sequence shown here is derived from an EMBL/GenBank/DDBJ whole genome shotgun (WGS) entry which is preliminary data.</text>
</comment>
<gene>
    <name evidence="6" type="ORF">SCD90_02195</name>
</gene>
<dbReference type="PANTHER" id="PTHR42781:SF4">
    <property type="entry name" value="SPERMIDINE_PUTRESCINE IMPORT ATP-BINDING PROTEIN POTA"/>
    <property type="match status" value="1"/>
</dbReference>
<dbReference type="Pfam" id="PF00005">
    <property type="entry name" value="ABC_tran"/>
    <property type="match status" value="1"/>
</dbReference>
<dbReference type="InterPro" id="IPR027417">
    <property type="entry name" value="P-loop_NTPase"/>
</dbReference>
<dbReference type="SUPFAM" id="SSF50331">
    <property type="entry name" value="MOP-like"/>
    <property type="match status" value="1"/>
</dbReference>
<dbReference type="SUPFAM" id="SSF52540">
    <property type="entry name" value="P-loop containing nucleoside triphosphate hydrolases"/>
    <property type="match status" value="1"/>
</dbReference>
<evidence type="ECO:0000313" key="7">
    <source>
        <dbReference type="Proteomes" id="UP001274321"/>
    </source>
</evidence>
<dbReference type="Pfam" id="PF08402">
    <property type="entry name" value="TOBE_2"/>
    <property type="match status" value="1"/>
</dbReference>
<dbReference type="InterPro" id="IPR017871">
    <property type="entry name" value="ABC_transporter-like_CS"/>
</dbReference>
<dbReference type="InterPro" id="IPR050093">
    <property type="entry name" value="ABC_SmlMolc_Importer"/>
</dbReference>
<keyword evidence="7" id="KW-1185">Reference proteome</keyword>
<accession>A0ABU4RL97</accession>
<dbReference type="SMART" id="SM00382">
    <property type="entry name" value="AAA"/>
    <property type="match status" value="1"/>
</dbReference>
<dbReference type="Gene3D" id="2.40.50.100">
    <property type="match status" value="1"/>
</dbReference>
<keyword evidence="3" id="KW-0547">Nucleotide-binding</keyword>
<dbReference type="InterPro" id="IPR003593">
    <property type="entry name" value="AAA+_ATPase"/>
</dbReference>